<keyword evidence="3" id="KW-1185">Reference proteome</keyword>
<evidence type="ECO:0000313" key="2">
    <source>
        <dbReference type="EMBL" id="AEB06584.1"/>
    </source>
</evidence>
<reference evidence="3" key="1">
    <citation type="journal article" date="2013" name="Stand. Genomic Sci.">
        <title>Complete genome sequence of Coriobacterium glomerans type strain (PW2(T)) from the midgut of Pyrrhocoris apterus L. (red soldier bug).</title>
        <authorList>
            <person name="Stackebrandt E."/>
            <person name="Zeytun A."/>
            <person name="Lapidus A."/>
            <person name="Nolan M."/>
            <person name="Lucas S."/>
            <person name="Hammon N."/>
            <person name="Deshpande S."/>
            <person name="Cheng J.F."/>
            <person name="Tapia R."/>
            <person name="Goodwin L.A."/>
            <person name="Pitluck S."/>
            <person name="Liolios K."/>
            <person name="Pagani I."/>
            <person name="Ivanova N."/>
            <person name="Mavromatis K."/>
            <person name="Mikhailova N."/>
            <person name="Huntemann M."/>
            <person name="Pati A."/>
            <person name="Chen A."/>
            <person name="Palaniappan K."/>
            <person name="Chang Y.J."/>
            <person name="Land M."/>
            <person name="Hauser L."/>
            <person name="Rohde M."/>
            <person name="Pukall R."/>
            <person name="Goker M."/>
            <person name="Detter J.C."/>
            <person name="Woyke T."/>
            <person name="Bristow J."/>
            <person name="Eisen J.A."/>
            <person name="Markowitz V."/>
            <person name="Hugenholtz P."/>
            <person name="Kyrpides N.C."/>
            <person name="Klenk H.P."/>
        </authorList>
    </citation>
    <scope>NUCLEOTIDE SEQUENCE</scope>
    <source>
        <strain evidence="3">ATCC 49209 / DSM 20642 / JCM 10262 / PW2</strain>
    </source>
</reference>
<evidence type="ECO:0000313" key="3">
    <source>
        <dbReference type="Proteomes" id="UP000006851"/>
    </source>
</evidence>
<proteinExistence type="predicted"/>
<sequence>MAPVPLAQPVSRPSEEKTSGRLKPQWCHRTERASGLEESMCASNAVMIMVGLCERPTMNRIYVHGYINDTITVPLYIRYLEYGALARPSTEGWGEGCTDLHAT</sequence>
<dbReference type="EMBL" id="CP002628">
    <property type="protein sequence ID" value="AEB06584.1"/>
    <property type="molecule type" value="Genomic_DNA"/>
</dbReference>
<feature type="region of interest" description="Disordered" evidence="1">
    <location>
        <begin position="1"/>
        <end position="23"/>
    </location>
</feature>
<dbReference type="HOGENOM" id="CLU_2259025_0_0_11"/>
<name>F2N7A9_CORGP</name>
<dbReference type="AlphaFoldDB" id="F2N7A9"/>
<accession>F2N7A9</accession>
<dbReference type="Proteomes" id="UP000006851">
    <property type="component" value="Chromosome"/>
</dbReference>
<dbReference type="KEGG" id="cgo:Corgl_0466"/>
<evidence type="ECO:0000256" key="1">
    <source>
        <dbReference type="SAM" id="MobiDB-lite"/>
    </source>
</evidence>
<gene>
    <name evidence="2" type="ordered locus">Corgl_0466</name>
</gene>
<protein>
    <submittedName>
        <fullName evidence="2">Uncharacterized protein</fullName>
    </submittedName>
</protein>
<organism evidence="2 3">
    <name type="scientific">Coriobacterium glomerans (strain ATCC 49209 / DSM 20642 / JCM 10262 / PW2)</name>
    <dbReference type="NCBI Taxonomy" id="700015"/>
    <lineage>
        <taxon>Bacteria</taxon>
        <taxon>Bacillati</taxon>
        <taxon>Actinomycetota</taxon>
        <taxon>Coriobacteriia</taxon>
        <taxon>Coriobacteriales</taxon>
        <taxon>Coriobacteriaceae</taxon>
        <taxon>Coriobacterium</taxon>
    </lineage>
</organism>
<dbReference type="STRING" id="700015.Corgl_0466"/>